<evidence type="ECO:0000256" key="4">
    <source>
        <dbReference type="ARBA" id="ARBA00022475"/>
    </source>
</evidence>
<evidence type="ECO:0000256" key="2">
    <source>
        <dbReference type="ARBA" id="ARBA00005417"/>
    </source>
</evidence>
<dbReference type="SMART" id="SM00382">
    <property type="entry name" value="AAA"/>
    <property type="match status" value="2"/>
</dbReference>
<dbReference type="PROSITE" id="PS50893">
    <property type="entry name" value="ABC_TRANSPORTER_2"/>
    <property type="match status" value="2"/>
</dbReference>
<feature type="compositionally biased region" description="Low complexity" evidence="11">
    <location>
        <begin position="268"/>
        <end position="286"/>
    </location>
</feature>
<dbReference type="InterPro" id="IPR003439">
    <property type="entry name" value="ABC_transporter-like_ATP-bd"/>
</dbReference>
<dbReference type="GO" id="GO:0016887">
    <property type="term" value="F:ATP hydrolysis activity"/>
    <property type="evidence" value="ECO:0007669"/>
    <property type="project" value="InterPro"/>
</dbReference>
<evidence type="ECO:0000256" key="8">
    <source>
        <dbReference type="ARBA" id="ARBA00022967"/>
    </source>
</evidence>
<dbReference type="InterPro" id="IPR015856">
    <property type="entry name" value="ABC_transpr_CbiO/EcfA_su"/>
</dbReference>
<comment type="subcellular location">
    <subcellularLocation>
        <location evidence="1">Cell membrane</location>
        <topology evidence="1">Peripheral membrane protein</topology>
    </subcellularLocation>
</comment>
<evidence type="ECO:0000256" key="10">
    <source>
        <dbReference type="ARBA" id="ARBA00025157"/>
    </source>
</evidence>
<reference evidence="14" key="1">
    <citation type="submission" date="2018-05" db="EMBL/GenBank/DDBJ databases">
        <title>Genome Sequencing of selected type strains of the family Eggerthellaceae.</title>
        <authorList>
            <person name="Danylec N."/>
            <person name="Stoll D.A."/>
            <person name="Doetsch A."/>
            <person name="Huch M."/>
        </authorList>
    </citation>
    <scope>NUCLEOTIDE SEQUENCE [LARGE SCALE GENOMIC DNA]</scope>
    <source>
        <strain evidence="14">DSM 16106</strain>
    </source>
</reference>
<dbReference type="PANTHER" id="PTHR43553:SF23">
    <property type="entry name" value="ABC TRANSPORTER ATP-BINDING COMPONENT"/>
    <property type="match status" value="1"/>
</dbReference>
<evidence type="ECO:0000256" key="11">
    <source>
        <dbReference type="SAM" id="MobiDB-lite"/>
    </source>
</evidence>
<evidence type="ECO:0000256" key="6">
    <source>
        <dbReference type="ARBA" id="ARBA00022741"/>
    </source>
</evidence>
<dbReference type="PANTHER" id="PTHR43553">
    <property type="entry name" value="HEAVY METAL TRANSPORTER"/>
    <property type="match status" value="1"/>
</dbReference>
<dbReference type="GO" id="GO:0005524">
    <property type="term" value="F:ATP binding"/>
    <property type="evidence" value="ECO:0007669"/>
    <property type="project" value="UniProtKB-KW"/>
</dbReference>
<dbReference type="InterPro" id="IPR003593">
    <property type="entry name" value="AAA+_ATPase"/>
</dbReference>
<dbReference type="Pfam" id="PF00005">
    <property type="entry name" value="ABC_tran"/>
    <property type="match status" value="2"/>
</dbReference>
<proteinExistence type="inferred from homology"/>
<evidence type="ECO:0000256" key="3">
    <source>
        <dbReference type="ARBA" id="ARBA00022448"/>
    </source>
</evidence>
<dbReference type="InterPro" id="IPR017871">
    <property type="entry name" value="ABC_transporter-like_CS"/>
</dbReference>
<dbReference type="Proteomes" id="UP000278632">
    <property type="component" value="Unassembled WGS sequence"/>
</dbReference>
<comment type="similarity">
    <text evidence="2">Belongs to the ABC transporter superfamily.</text>
</comment>
<evidence type="ECO:0000256" key="9">
    <source>
        <dbReference type="ARBA" id="ARBA00023136"/>
    </source>
</evidence>
<keyword evidence="3" id="KW-0813">Transport</keyword>
<keyword evidence="6" id="KW-0547">Nucleotide-binding</keyword>
<keyword evidence="14" id="KW-1185">Reference proteome</keyword>
<keyword evidence="5" id="KW-0677">Repeat</keyword>
<dbReference type="CDD" id="cd03226">
    <property type="entry name" value="ABC_cobalt_CbiO_domain2"/>
    <property type="match status" value="1"/>
</dbReference>
<dbReference type="GO" id="GO:0042626">
    <property type="term" value="F:ATPase-coupled transmembrane transporter activity"/>
    <property type="evidence" value="ECO:0007669"/>
    <property type="project" value="TreeGrafter"/>
</dbReference>
<keyword evidence="9" id="KW-0472">Membrane</keyword>
<organism evidence="13 14">
    <name type="scientific">Paraeggerthella hongkongensis</name>
    <dbReference type="NCBI Taxonomy" id="230658"/>
    <lineage>
        <taxon>Bacteria</taxon>
        <taxon>Bacillati</taxon>
        <taxon>Actinomycetota</taxon>
        <taxon>Coriobacteriia</taxon>
        <taxon>Eggerthellales</taxon>
        <taxon>Eggerthellaceae</taxon>
        <taxon>Paraeggerthella</taxon>
    </lineage>
</organism>
<dbReference type="AlphaFoldDB" id="A0A3N0B8L4"/>
<evidence type="ECO:0000259" key="12">
    <source>
        <dbReference type="PROSITE" id="PS50893"/>
    </source>
</evidence>
<keyword evidence="7 13" id="KW-0067">ATP-binding</keyword>
<evidence type="ECO:0000256" key="5">
    <source>
        <dbReference type="ARBA" id="ARBA00022737"/>
    </source>
</evidence>
<accession>A0A3N0B8L4</accession>
<name>A0A3N0B8L4_9ACTN</name>
<dbReference type="InterPro" id="IPR027417">
    <property type="entry name" value="P-loop_NTPase"/>
</dbReference>
<comment type="caution">
    <text evidence="13">The sequence shown here is derived from an EMBL/GenBank/DDBJ whole genome shotgun (WGS) entry which is preliminary data.</text>
</comment>
<dbReference type="CDD" id="cd03225">
    <property type="entry name" value="ABC_cobalt_CbiO_domain1"/>
    <property type="match status" value="1"/>
</dbReference>
<sequence>MLRKQDDFMNIVEMEHVSFSYQGAQGAALHDVALSVREGEFVLATGRSGCGKTTLTRLMNGLIPHFFPGNLSGKVLVGGRDVRQLATYELAATVGSVFQDPRSQFFTTNTVSEVAFGCENLGLPSDRIASQVEGAFADFAIEHLRNRSIFDLSSGEKQKVALASTYAMEPNLFVLDEPSANLDVRATLMLADVLAELKRRGRTVVVSEHRLYYLMELADRVVFMEDGRIVDQWTPSRARSLSRDELMRRGLRLFDLDDVAPARADSAAADGRAGRAAGDDGAAPASADRRVQADVPVSPLLHVCDVRLSFGERAVLCGVEFDAGGHAGARCAQRAEVIGITGPNGAGKTTLARCLCGLSRRCRGTVELDGRMLRRRARSRSMYFVMQDADYQLFTESVEDELRLGNEDDGTLDERVRDVLERLGMASLRGVHPMALSGGQKQRVTIASAAVSPARVLLFDEPTSGLDGHSMRSVCDIVRDLASRGRLVFVISHDLEFLAGACDRIIHVRDGEVTDDFLLVGQNVARLRSLLFRGASA</sequence>
<evidence type="ECO:0000313" key="13">
    <source>
        <dbReference type="EMBL" id="RNL43073.1"/>
    </source>
</evidence>
<dbReference type="Gene3D" id="3.40.50.300">
    <property type="entry name" value="P-loop containing nucleotide triphosphate hydrolases"/>
    <property type="match status" value="2"/>
</dbReference>
<evidence type="ECO:0000256" key="7">
    <source>
        <dbReference type="ARBA" id="ARBA00022840"/>
    </source>
</evidence>
<protein>
    <submittedName>
        <fullName evidence="13">ABC transporter ATP-binding protein</fullName>
    </submittedName>
</protein>
<dbReference type="PROSITE" id="PS00211">
    <property type="entry name" value="ABC_TRANSPORTER_1"/>
    <property type="match status" value="2"/>
</dbReference>
<feature type="region of interest" description="Disordered" evidence="11">
    <location>
        <begin position="268"/>
        <end position="290"/>
    </location>
</feature>
<evidence type="ECO:0000256" key="1">
    <source>
        <dbReference type="ARBA" id="ARBA00004202"/>
    </source>
</evidence>
<dbReference type="EMBL" id="QICD01000014">
    <property type="protein sequence ID" value="RNL43073.1"/>
    <property type="molecule type" value="Genomic_DNA"/>
</dbReference>
<comment type="function">
    <text evidence="10">Probably part of an ABC transporter complex. Responsible for energy coupling to the transport system.</text>
</comment>
<feature type="domain" description="ABC transporter" evidence="12">
    <location>
        <begin position="301"/>
        <end position="535"/>
    </location>
</feature>
<dbReference type="GO" id="GO:0043190">
    <property type="term" value="C:ATP-binding cassette (ABC) transporter complex"/>
    <property type="evidence" value="ECO:0007669"/>
    <property type="project" value="TreeGrafter"/>
</dbReference>
<dbReference type="InterPro" id="IPR050095">
    <property type="entry name" value="ECF_ABC_transporter_ATP-bd"/>
</dbReference>
<keyword evidence="4" id="KW-1003">Cell membrane</keyword>
<keyword evidence="8" id="KW-1278">Translocase</keyword>
<gene>
    <name evidence="13" type="ORF">DMP08_07815</name>
</gene>
<feature type="domain" description="ABC transporter" evidence="12">
    <location>
        <begin position="12"/>
        <end position="251"/>
    </location>
</feature>
<dbReference type="SUPFAM" id="SSF52540">
    <property type="entry name" value="P-loop containing nucleoside triphosphate hydrolases"/>
    <property type="match status" value="2"/>
</dbReference>
<evidence type="ECO:0000313" key="14">
    <source>
        <dbReference type="Proteomes" id="UP000278632"/>
    </source>
</evidence>